<feature type="compositionally biased region" description="Basic and acidic residues" evidence="1">
    <location>
        <begin position="162"/>
        <end position="178"/>
    </location>
</feature>
<dbReference type="Pfam" id="PF13598">
    <property type="entry name" value="DUF4139"/>
    <property type="match status" value="1"/>
</dbReference>
<dbReference type="PANTHER" id="PTHR31005">
    <property type="entry name" value="DUF4139 DOMAIN-CONTAINING PROTEIN"/>
    <property type="match status" value="1"/>
</dbReference>
<proteinExistence type="predicted"/>
<feature type="domain" description="DUF4139" evidence="2">
    <location>
        <begin position="215"/>
        <end position="746"/>
    </location>
</feature>
<dbReference type="PANTHER" id="PTHR31005:SF8">
    <property type="entry name" value="DUF4139 DOMAIN-CONTAINING PROTEIN"/>
    <property type="match status" value="1"/>
</dbReference>
<sequence length="760" mass="82464">MNVPVLSSRIDSVTVYRQGALVCRSAILLAAQPVPAQVKLLGLPLSLDDGSVRVRVEGEGGELPVATDLRIALDLAEPDPALPPPDDAELKQARRTVRSLADHRSHLEAQRSRIERLQVFERPANKRGQPPLPSPTNARLSLVEFQQKQLASLDAQLAQVRSEQRQAEERRDHLEARRKAASRARQAKPHELRKAALISLRAAEVPTVPVRVIFEYMVPGARWAPSYAINLTPDLAKATVAVRAVVAQETGEDWTGVRLTLATADAQRWVELPEMQALRIGRRQPAPLRRGWRAPPAGAGELYADYDRFLAGGAAPTKPAHEPAPSDEWQGEPVAGFIDSEVAEDMPAMRTRSGSVSPKQAAILQQEIERARNLPGAPRAPAPQGAPRPSAPPMRAPQPPSSGGAPPGPPMTFSASAELAKRKGGGFGGALADAGGALAGAVGSLFASQEGGGGGPGLARLEPEPEHEAAPEQLAYGDLRMPGPESGRRGTLTLSHRRERYLEMLWVREVTREIDVVALIDGAVTRAQQAGGRGLPPRHRFAESWFGFDYVYAAETPIDIPSDGDYHSVPLLKQAAPSVLGYVVVPRESTDVFRFIKLKNPLDAPLLPGPADIYVGDDYLLSADLKVAPPRGEVKIGLGVEQAIKVARNTHYKEEAAGLMGGSLSLRHEIDVEIANRSARPVEIEVQERIPSLREREDEIHVDIGAVEPVWTPFEPEHYELKGGYRWRVQLPAGEKKKLSATYVVRISAKKELVGGNRRE</sequence>
<keyword evidence="5" id="KW-1185">Reference proteome</keyword>
<evidence type="ECO:0000313" key="5">
    <source>
        <dbReference type="Proteomes" id="UP001217838"/>
    </source>
</evidence>
<evidence type="ECO:0000256" key="1">
    <source>
        <dbReference type="SAM" id="MobiDB-lite"/>
    </source>
</evidence>
<dbReference type="Proteomes" id="UP001217838">
    <property type="component" value="Unassembled WGS sequence"/>
</dbReference>
<feature type="region of interest" description="Disordered" evidence="1">
    <location>
        <begin position="375"/>
        <end position="414"/>
    </location>
</feature>
<evidence type="ECO:0000259" key="2">
    <source>
        <dbReference type="Pfam" id="PF13598"/>
    </source>
</evidence>
<dbReference type="RefSeq" id="WP_272000917.1">
    <property type="nucleotide sequence ID" value="NZ_JAQNDN010000013.1"/>
</dbReference>
<dbReference type="InterPro" id="IPR011935">
    <property type="entry name" value="CHP02231"/>
</dbReference>
<gene>
    <name evidence="4" type="ORF">POL58_24445</name>
</gene>
<dbReference type="EMBL" id="JAQNDN010000013">
    <property type="protein sequence ID" value="MDC0670931.1"/>
    <property type="molecule type" value="Genomic_DNA"/>
</dbReference>
<protein>
    <submittedName>
        <fullName evidence="4">DUF4139 domain-containing protein</fullName>
    </submittedName>
</protein>
<accession>A0ABT5B9X0</accession>
<feature type="region of interest" description="Disordered" evidence="1">
    <location>
        <begin position="161"/>
        <end position="188"/>
    </location>
</feature>
<name>A0ABT5B9X0_9BACT</name>
<feature type="domain" description="DUF4140" evidence="3">
    <location>
        <begin position="13"/>
        <end position="115"/>
    </location>
</feature>
<organism evidence="4 5">
    <name type="scientific">Nannocystis radixulma</name>
    <dbReference type="NCBI Taxonomy" id="2995305"/>
    <lineage>
        <taxon>Bacteria</taxon>
        <taxon>Pseudomonadati</taxon>
        <taxon>Myxococcota</taxon>
        <taxon>Polyangia</taxon>
        <taxon>Nannocystales</taxon>
        <taxon>Nannocystaceae</taxon>
        <taxon>Nannocystis</taxon>
    </lineage>
</organism>
<evidence type="ECO:0000259" key="3">
    <source>
        <dbReference type="Pfam" id="PF13600"/>
    </source>
</evidence>
<dbReference type="Pfam" id="PF13600">
    <property type="entry name" value="DUF4140"/>
    <property type="match status" value="1"/>
</dbReference>
<evidence type="ECO:0000313" key="4">
    <source>
        <dbReference type="EMBL" id="MDC0670931.1"/>
    </source>
</evidence>
<feature type="region of interest" description="Disordered" evidence="1">
    <location>
        <begin position="449"/>
        <end position="469"/>
    </location>
</feature>
<reference evidence="4 5" key="1">
    <citation type="submission" date="2022-11" db="EMBL/GenBank/DDBJ databases">
        <title>Minimal conservation of predation-associated metabolite biosynthetic gene clusters underscores biosynthetic potential of Myxococcota including descriptions for ten novel species: Archangium lansinium sp. nov., Myxococcus landrumus sp. nov., Nannocystis bai.</title>
        <authorList>
            <person name="Ahearne A."/>
            <person name="Stevens C."/>
            <person name="Dowd S."/>
        </authorList>
    </citation>
    <scope>NUCLEOTIDE SEQUENCE [LARGE SCALE GENOMIC DNA]</scope>
    <source>
        <strain evidence="4 5">NCELM</strain>
    </source>
</reference>
<dbReference type="InterPro" id="IPR037291">
    <property type="entry name" value="DUF4139"/>
</dbReference>
<dbReference type="InterPro" id="IPR025554">
    <property type="entry name" value="DUF4140"/>
</dbReference>
<feature type="compositionally biased region" description="Pro residues" evidence="1">
    <location>
        <begin position="378"/>
        <end position="410"/>
    </location>
</feature>
<comment type="caution">
    <text evidence="4">The sequence shown here is derived from an EMBL/GenBank/DDBJ whole genome shotgun (WGS) entry which is preliminary data.</text>
</comment>